<dbReference type="EMBL" id="CP020557">
    <property type="protein sequence ID" value="ARF67451.1"/>
    <property type="molecule type" value="Genomic_DNA"/>
</dbReference>
<gene>
    <name evidence="1" type="ORF">B7C51_05900</name>
</gene>
<dbReference type="PANTHER" id="PTHR34473">
    <property type="entry name" value="UPF0699 TRANSMEMBRANE PROTEIN YDBS"/>
    <property type="match status" value="1"/>
</dbReference>
<dbReference type="PANTHER" id="PTHR34473:SF2">
    <property type="entry name" value="UPF0699 TRANSMEMBRANE PROTEIN YDBT"/>
    <property type="match status" value="1"/>
</dbReference>
<dbReference type="Proteomes" id="UP000192727">
    <property type="component" value="Chromosome"/>
</dbReference>
<sequence>MYLPSKRLHPHTLNVMRLAEAIGWGIAVAAALGYLILAFVKNWPLWPAWIAITVSILLFAVFVFIAPPIRMRIFAYEVFEEEIHIRKGFITITYITIPMTKVQHVEVKRGPIMRKYKLASVNIMTASSHQSIPGLSNENAEQLRQQIAILARIGDEDE</sequence>
<proteinExistence type="predicted"/>
<accession>A0A1U9YJN2</accession>
<dbReference type="Pfam" id="PF03703">
    <property type="entry name" value="bPH_2"/>
    <property type="match status" value="1"/>
</dbReference>
<dbReference type="AlphaFoldDB" id="A0A1U9YJN2"/>
<dbReference type="GeneID" id="64219963"/>
<evidence type="ECO:0000313" key="2">
    <source>
        <dbReference type="Proteomes" id="UP000192727"/>
    </source>
</evidence>
<name>A0A1U9YJN2_9BACL</name>
<dbReference type="RefSeq" id="WP_077995775.1">
    <property type="nucleotide sequence ID" value="NZ_CP019794.1"/>
</dbReference>
<protein>
    <submittedName>
        <fullName evidence="1">Uncharacterized protein</fullName>
    </submittedName>
</protein>
<organism evidence="1 2">
    <name type="scientific">Paenibacillus larvae subsp. pulvifaciens</name>
    <dbReference type="NCBI Taxonomy" id="1477"/>
    <lineage>
        <taxon>Bacteria</taxon>
        <taxon>Bacillati</taxon>
        <taxon>Bacillota</taxon>
        <taxon>Bacilli</taxon>
        <taxon>Bacillales</taxon>
        <taxon>Paenibacillaceae</taxon>
        <taxon>Paenibacillus</taxon>
    </lineage>
</organism>
<dbReference type="InterPro" id="IPR005182">
    <property type="entry name" value="YdbS-like_PH"/>
</dbReference>
<evidence type="ECO:0000313" key="1">
    <source>
        <dbReference type="EMBL" id="ARF67451.1"/>
    </source>
</evidence>
<reference evidence="1 2" key="1">
    <citation type="submission" date="2017-03" db="EMBL/GenBank/DDBJ databases">
        <title>Paenibacillus larvae genome sequencing.</title>
        <authorList>
            <person name="Dingman D.W."/>
        </authorList>
    </citation>
    <scope>NUCLEOTIDE SEQUENCE [LARGE SCALE GENOMIC DNA]</scope>
    <source>
        <strain evidence="1 2">SAG 10367</strain>
    </source>
</reference>